<organism evidence="2 3">
    <name type="scientific">Williamsia phyllosphaerae</name>
    <dbReference type="NCBI Taxonomy" id="885042"/>
    <lineage>
        <taxon>Bacteria</taxon>
        <taxon>Bacillati</taxon>
        <taxon>Actinomycetota</taxon>
        <taxon>Actinomycetes</taxon>
        <taxon>Mycobacteriales</taxon>
        <taxon>Nocardiaceae</taxon>
        <taxon>Williamsia</taxon>
    </lineage>
</organism>
<accession>A0ABQ1VAH3</accession>
<comment type="caution">
    <text evidence="2">The sequence shown here is derived from an EMBL/GenBank/DDBJ whole genome shotgun (WGS) entry which is preliminary data.</text>
</comment>
<dbReference type="Proteomes" id="UP000632454">
    <property type="component" value="Unassembled WGS sequence"/>
</dbReference>
<feature type="domain" description="Mycothiol-dependent maleylpyruvate isomerase metal-binding" evidence="1">
    <location>
        <begin position="6"/>
        <end position="119"/>
    </location>
</feature>
<dbReference type="Pfam" id="PF11716">
    <property type="entry name" value="MDMPI_N"/>
    <property type="match status" value="1"/>
</dbReference>
<proteinExistence type="predicted"/>
<dbReference type="InterPro" id="IPR034660">
    <property type="entry name" value="DinB/YfiT-like"/>
</dbReference>
<dbReference type="SUPFAM" id="SSF109854">
    <property type="entry name" value="DinB/YfiT-like putative metalloenzymes"/>
    <property type="match status" value="1"/>
</dbReference>
<dbReference type="NCBIfam" id="TIGR03083">
    <property type="entry name" value="maleylpyruvate isomerase family mycothiol-dependent enzyme"/>
    <property type="match status" value="1"/>
</dbReference>
<dbReference type="RefSeq" id="WP_229705392.1">
    <property type="nucleotide sequence ID" value="NZ_BMCS01000003.1"/>
</dbReference>
<keyword evidence="3" id="KW-1185">Reference proteome</keyword>
<reference evidence="3" key="1">
    <citation type="journal article" date="2019" name="Int. J. Syst. Evol. Microbiol.">
        <title>The Global Catalogue of Microorganisms (GCM) 10K type strain sequencing project: providing services to taxonomists for standard genome sequencing and annotation.</title>
        <authorList>
            <consortium name="The Broad Institute Genomics Platform"/>
            <consortium name="The Broad Institute Genome Sequencing Center for Infectious Disease"/>
            <person name="Wu L."/>
            <person name="Ma J."/>
        </authorList>
    </citation>
    <scope>NUCLEOTIDE SEQUENCE [LARGE SCALE GENOMIC DNA]</scope>
    <source>
        <strain evidence="3">CCM 7855</strain>
    </source>
</reference>
<dbReference type="InterPro" id="IPR017520">
    <property type="entry name" value="CHP03086"/>
</dbReference>
<evidence type="ECO:0000313" key="3">
    <source>
        <dbReference type="Proteomes" id="UP000632454"/>
    </source>
</evidence>
<evidence type="ECO:0000259" key="1">
    <source>
        <dbReference type="Pfam" id="PF11716"/>
    </source>
</evidence>
<dbReference type="Gene3D" id="1.20.120.450">
    <property type="entry name" value="dinb family like domain"/>
    <property type="match status" value="2"/>
</dbReference>
<evidence type="ECO:0000313" key="2">
    <source>
        <dbReference type="EMBL" id="GGF43468.1"/>
    </source>
</evidence>
<gene>
    <name evidence="2" type="ORF">GCM10007298_43920</name>
</gene>
<dbReference type="InterPro" id="IPR017517">
    <property type="entry name" value="Maleyloyr_isom"/>
</dbReference>
<dbReference type="InterPro" id="IPR024344">
    <property type="entry name" value="MDMPI_metal-binding"/>
</dbReference>
<dbReference type="EMBL" id="BMCS01000003">
    <property type="protein sequence ID" value="GGF43468.1"/>
    <property type="molecule type" value="Genomic_DNA"/>
</dbReference>
<dbReference type="NCBIfam" id="TIGR03086">
    <property type="entry name" value="TIGR03086 family metal-binding protein"/>
    <property type="match status" value="1"/>
</dbReference>
<sequence length="182" mass="19868">MFDLGPATVEMARLIEGVQNGQLDRPTPCEDWTVGELLAHVHQFTSVFADNARKNTIRPPDHLVDDWRVAIPGALDDLAAGWREPSAWDGQVSAGGIEMSAADNAIVAIEELTVHAWDLSRATGQTLNVEDSTLDRVEQFFVLFSPDANSDEGPFGPVAAAPEDADRLDHVIARTGRNPRWT</sequence>
<protein>
    <submittedName>
        <fullName evidence="2">TIGR03086 family protein</fullName>
    </submittedName>
</protein>
<name>A0ABQ1VAH3_9NOCA</name>